<organism evidence="3 4">
    <name type="scientific">Dactylellina haptotyla (strain CBS 200.50)</name>
    <name type="common">Nematode-trapping fungus</name>
    <name type="synonym">Monacrosporium haptotylum</name>
    <dbReference type="NCBI Taxonomy" id="1284197"/>
    <lineage>
        <taxon>Eukaryota</taxon>
        <taxon>Fungi</taxon>
        <taxon>Dikarya</taxon>
        <taxon>Ascomycota</taxon>
        <taxon>Pezizomycotina</taxon>
        <taxon>Orbiliomycetes</taxon>
        <taxon>Orbiliales</taxon>
        <taxon>Orbiliaceae</taxon>
        <taxon>Dactylellina</taxon>
    </lineage>
</organism>
<evidence type="ECO:0000313" key="3">
    <source>
        <dbReference type="EMBL" id="EPS45534.1"/>
    </source>
</evidence>
<feature type="compositionally biased region" description="Pro residues" evidence="1">
    <location>
        <begin position="346"/>
        <end position="355"/>
    </location>
</feature>
<reference evidence="4" key="2">
    <citation type="submission" date="2013-04" db="EMBL/GenBank/DDBJ databases">
        <title>Genomic mechanisms accounting for the adaptation to parasitism in nematode-trapping fungi.</title>
        <authorList>
            <person name="Ahren D.G."/>
        </authorList>
    </citation>
    <scope>NUCLEOTIDE SEQUENCE [LARGE SCALE GENOMIC DNA]</scope>
    <source>
        <strain evidence="4">CBS 200.50</strain>
    </source>
</reference>
<feature type="chain" id="PRO_5004548123" evidence="2">
    <location>
        <begin position="21"/>
        <end position="367"/>
    </location>
</feature>
<gene>
    <name evidence="3" type="ORF">H072_488</name>
</gene>
<evidence type="ECO:0000313" key="4">
    <source>
        <dbReference type="Proteomes" id="UP000015100"/>
    </source>
</evidence>
<dbReference type="EMBL" id="AQGS01000013">
    <property type="protein sequence ID" value="EPS45534.1"/>
    <property type="molecule type" value="Genomic_DNA"/>
</dbReference>
<sequence length="367" mass="39729">MLRKLAYSFLVSSFPLLASAQCAGYNWYPAANLQCGVNYDDGTNLEVGLIPAGPGCPFTFGHTYWATAFYTDINNVVRTTTQVNAVTTSDPATTVSFLYNVPYSSIKNGSPVTIWYVFDDGPRTVSNLPPFTIYNTIAYTDTTTTVPTVVEVSTDSVLNIPSTTTVLATAQVTDTVTSDTATITGSTSTVVNTITITPRPRVIWKNSIKVVTETRPCIPNRYHKRAPKPRAPALEERDVVTNGISYAYPVCTGNVAPATTTLTTNTVVKTSTSTSTFTNTITSTVIVGTSTSTITETDIVSATSTVTITPPPVTNYTRTTLKRQTLTSTHTYTIHKIVYKSRKACYPPPRPPHPKPGSCKAIKPFHH</sequence>
<name>S8ARP4_DACHA</name>
<reference evidence="3 4" key="1">
    <citation type="journal article" date="2013" name="PLoS Genet.">
        <title>Genomic mechanisms accounting for the adaptation to parasitism in nematode-trapping fungi.</title>
        <authorList>
            <person name="Meerupati T."/>
            <person name="Andersson K.M."/>
            <person name="Friman E."/>
            <person name="Kumar D."/>
            <person name="Tunlid A."/>
            <person name="Ahren D."/>
        </authorList>
    </citation>
    <scope>NUCLEOTIDE SEQUENCE [LARGE SCALE GENOMIC DNA]</scope>
    <source>
        <strain evidence="3 4">CBS 200.50</strain>
    </source>
</reference>
<protein>
    <submittedName>
        <fullName evidence="3">Uncharacterized protein</fullName>
    </submittedName>
</protein>
<dbReference type="AlphaFoldDB" id="S8ARP4"/>
<feature type="region of interest" description="Disordered" evidence="1">
    <location>
        <begin position="345"/>
        <end position="367"/>
    </location>
</feature>
<comment type="caution">
    <text evidence="3">The sequence shown here is derived from an EMBL/GenBank/DDBJ whole genome shotgun (WGS) entry which is preliminary data.</text>
</comment>
<dbReference type="OMA" id="CANTRPT"/>
<keyword evidence="4" id="KW-1185">Reference proteome</keyword>
<proteinExistence type="predicted"/>
<evidence type="ECO:0000256" key="2">
    <source>
        <dbReference type="SAM" id="SignalP"/>
    </source>
</evidence>
<dbReference type="Proteomes" id="UP000015100">
    <property type="component" value="Unassembled WGS sequence"/>
</dbReference>
<evidence type="ECO:0000256" key="1">
    <source>
        <dbReference type="SAM" id="MobiDB-lite"/>
    </source>
</evidence>
<feature type="signal peptide" evidence="2">
    <location>
        <begin position="1"/>
        <end position="20"/>
    </location>
</feature>
<dbReference type="STRING" id="1284197.S8ARP4"/>
<dbReference type="HOGENOM" id="CLU_640884_0_0_1"/>
<dbReference type="eggNOG" id="ENOG502T2AX">
    <property type="taxonomic scope" value="Eukaryota"/>
</dbReference>
<keyword evidence="2" id="KW-0732">Signal</keyword>
<accession>S8ARP4</accession>